<dbReference type="InterPro" id="IPR008928">
    <property type="entry name" value="6-hairpin_glycosidase_sf"/>
</dbReference>
<evidence type="ECO:0000259" key="2">
    <source>
        <dbReference type="Pfam" id="PF17678"/>
    </source>
</evidence>
<dbReference type="PANTHER" id="PTHR12143">
    <property type="entry name" value="PEPTIDE N-GLYCANASE PNGASE -RELATED"/>
    <property type="match status" value="1"/>
</dbReference>
<dbReference type="Gene3D" id="1.20.1610.10">
    <property type="entry name" value="alpha-1,2-mannosidases domains"/>
    <property type="match status" value="1"/>
</dbReference>
<dbReference type="InterPro" id="IPR012939">
    <property type="entry name" value="Glyco_hydro_92"/>
</dbReference>
<keyword evidence="3" id="KW-0378">Hydrolase</keyword>
<feature type="domain" description="Glycosyl hydrolase family 92" evidence="1">
    <location>
        <begin position="375"/>
        <end position="836"/>
    </location>
</feature>
<organism evidence="3">
    <name type="scientific">Acidobacterium capsulatum</name>
    <dbReference type="NCBI Taxonomy" id="33075"/>
    <lineage>
        <taxon>Bacteria</taxon>
        <taxon>Pseudomonadati</taxon>
        <taxon>Acidobacteriota</taxon>
        <taxon>Terriglobia</taxon>
        <taxon>Terriglobales</taxon>
        <taxon>Acidobacteriaceae</taxon>
        <taxon>Acidobacterium</taxon>
    </lineage>
</organism>
<dbReference type="NCBIfam" id="TIGR01180">
    <property type="entry name" value="aman2_put"/>
    <property type="match status" value="1"/>
</dbReference>
<dbReference type="Gene3D" id="3.30.2080.10">
    <property type="entry name" value="GH92 mannosidase domain"/>
    <property type="match status" value="1"/>
</dbReference>
<dbReference type="Gene3D" id="2.70.98.10">
    <property type="match status" value="1"/>
</dbReference>
<feature type="domain" description="Glycosyl hydrolase family 92 N-terminal" evidence="2">
    <location>
        <begin position="131"/>
        <end position="368"/>
    </location>
</feature>
<sequence>MDFKTSLVDASTRYLHYRTRERGNGFRRRRRASALASREGKMVALSRSFYGAIARTSTFPLFCQRCPLLKEMLMDRIAGSTFRRGQICRAGLYGALARPTAIAAGFALAASLAIAPFHAHAQSVAGPVGEVNPMIGTGTGPGDSENLFPGPSMPFGMVQLSPDTENRGYGYHYYQHQILGFSMTHMSGVGCPNEGEVFFTPTTGPVDLEGDASNYSHQQESASPGYYQVQLLRWGIEAALTATDRTGEVKLTFPAAKQANLLIPISHTLNNAIGAQVRIAGNNRVEGYVTNETFCGSNRPYKVYFVMQFSHPFAKYGTWSGYRDGAPAALTAGSREATQSGDDKQVGAYVSWPQSSDAQTVTVKIGISYVDLKGAEGNLKAEAEGKSFAQVRQEETAAWNKALGVIDVTGGTAKQRTVFYTALYHSLLIPSIFNDADGRYLGFDGQIHHVASGHNIYDNYSGWDIYRSEMPLVALIAPKRMEDIAQSVVLMYQQGGWIGRWPQINQYTNIMAGSPLTVVLATAWLDGLHGFDMKAGWEGMYKDAMQAPPPGSSYQGEVGMKWINTLHYVPNDKVGYGSVSQLQEDAIAWASLYDLAKNLGKQDAAHTLYERALYYRNAFDPQDKMFHPRNADGQWIKNFDPNKSDGFIEGSGWHYQWFAPADLAWVVQAMGRDTFNERLTQFFDYKKPGWYPQYYNPYNETDLEAPFEFNFSGEPWMTQKVVRRVLNENYPDTPDGVPGNDDAGEMSSWAVMSMMGFYSVDPASRAYELVSPVFTKTVIHLHAPYKGKEFTIEAGPEPESNAYIQSVKIDGKAHAKNWIDFGDISRGGTMQFTLGPIQNRQWGAAAGDAPPSLSEQQP</sequence>
<proteinExistence type="predicted"/>
<dbReference type="GO" id="GO:0030246">
    <property type="term" value="F:carbohydrate binding"/>
    <property type="evidence" value="ECO:0007669"/>
    <property type="project" value="InterPro"/>
</dbReference>
<dbReference type="Gene3D" id="1.20.1050.60">
    <property type="entry name" value="alpha-1,2-mannosidase"/>
    <property type="match status" value="1"/>
</dbReference>
<dbReference type="GO" id="GO:0006516">
    <property type="term" value="P:glycoprotein catabolic process"/>
    <property type="evidence" value="ECO:0007669"/>
    <property type="project" value="TreeGrafter"/>
</dbReference>
<dbReference type="GO" id="GO:0005829">
    <property type="term" value="C:cytosol"/>
    <property type="evidence" value="ECO:0007669"/>
    <property type="project" value="TreeGrafter"/>
</dbReference>
<dbReference type="SUPFAM" id="SSF48208">
    <property type="entry name" value="Six-hairpin glycosidases"/>
    <property type="match status" value="1"/>
</dbReference>
<comment type="caution">
    <text evidence="3">The sequence shown here is derived from an EMBL/GenBank/DDBJ whole genome shotgun (WGS) entry which is preliminary data.</text>
</comment>
<gene>
    <name evidence="3" type="ORF">ENW50_11405</name>
</gene>
<evidence type="ECO:0000313" key="3">
    <source>
        <dbReference type="EMBL" id="HGY95274.1"/>
    </source>
</evidence>
<dbReference type="PANTHER" id="PTHR12143:SF39">
    <property type="entry name" value="SECRETED PROTEIN"/>
    <property type="match status" value="1"/>
</dbReference>
<dbReference type="FunFam" id="3.30.2080.10:FF:000001">
    <property type="entry name" value="Alpha-1,2-mannosidase subfamily"/>
    <property type="match status" value="1"/>
</dbReference>
<name>A0A7V4XU57_9BACT</name>
<dbReference type="InterPro" id="IPR014718">
    <property type="entry name" value="GH-type_carb-bd"/>
</dbReference>
<reference evidence="3" key="1">
    <citation type="journal article" date="2020" name="mSystems">
        <title>Genome- and Community-Level Interaction Insights into Carbon Utilization and Element Cycling Functions of Hydrothermarchaeota in Hydrothermal Sediment.</title>
        <authorList>
            <person name="Zhou Z."/>
            <person name="Liu Y."/>
            <person name="Xu W."/>
            <person name="Pan J."/>
            <person name="Luo Z.H."/>
            <person name="Li M."/>
        </authorList>
    </citation>
    <scope>NUCLEOTIDE SEQUENCE [LARGE SCALE GENOMIC DNA]</scope>
    <source>
        <strain evidence="3">SpSt-855</strain>
    </source>
</reference>
<accession>A0A7V4XU57</accession>
<dbReference type="Pfam" id="PF17678">
    <property type="entry name" value="Glyco_hydro_92N"/>
    <property type="match status" value="1"/>
</dbReference>
<dbReference type="GO" id="GO:0005975">
    <property type="term" value="P:carbohydrate metabolic process"/>
    <property type="evidence" value="ECO:0007669"/>
    <property type="project" value="InterPro"/>
</dbReference>
<protein>
    <submittedName>
        <fullName evidence="3">Glycoside hydrolase family 92 protein</fullName>
    </submittedName>
</protein>
<evidence type="ECO:0000259" key="1">
    <source>
        <dbReference type="Pfam" id="PF07971"/>
    </source>
</evidence>
<dbReference type="Pfam" id="PF07971">
    <property type="entry name" value="Glyco_hydro_92"/>
    <property type="match status" value="1"/>
</dbReference>
<dbReference type="EMBL" id="DTKL01000072">
    <property type="protein sequence ID" value="HGY95274.1"/>
    <property type="molecule type" value="Genomic_DNA"/>
</dbReference>
<dbReference type="InterPro" id="IPR050883">
    <property type="entry name" value="PNGase"/>
</dbReference>
<dbReference type="AlphaFoldDB" id="A0A7V4XU57"/>
<dbReference type="GO" id="GO:0000224">
    <property type="term" value="F:peptide-N4-(N-acetyl-beta-glucosaminyl)asparagine amidase activity"/>
    <property type="evidence" value="ECO:0007669"/>
    <property type="project" value="TreeGrafter"/>
</dbReference>
<dbReference type="InterPro" id="IPR041371">
    <property type="entry name" value="GH92_N"/>
</dbReference>
<dbReference type="InterPro" id="IPR005887">
    <property type="entry name" value="GH92_a_mannosidase_put"/>
</dbReference>